<gene>
    <name evidence="4" type="ORF">OMP40_16240</name>
</gene>
<dbReference type="Pfam" id="PF00395">
    <property type="entry name" value="SLH"/>
    <property type="match status" value="3"/>
</dbReference>
<evidence type="ECO:0000313" key="5">
    <source>
        <dbReference type="Proteomes" id="UP001153404"/>
    </source>
</evidence>
<dbReference type="PANTHER" id="PTHR36453">
    <property type="entry name" value="SECRETED PROTEIN-RELATED"/>
    <property type="match status" value="1"/>
</dbReference>
<keyword evidence="2" id="KW-0732">Signal</keyword>
<feature type="compositionally biased region" description="Pro residues" evidence="1">
    <location>
        <begin position="1126"/>
        <end position="1173"/>
    </location>
</feature>
<dbReference type="InterPro" id="IPR039448">
    <property type="entry name" value="Beta_helix"/>
</dbReference>
<feature type="region of interest" description="Disordered" evidence="1">
    <location>
        <begin position="1119"/>
        <end position="1177"/>
    </location>
</feature>
<evidence type="ECO:0000313" key="4">
    <source>
        <dbReference type="EMBL" id="MDG0810748.1"/>
    </source>
</evidence>
<dbReference type="InterPro" id="IPR011050">
    <property type="entry name" value="Pectin_lyase_fold/virulence"/>
</dbReference>
<evidence type="ECO:0000259" key="3">
    <source>
        <dbReference type="PROSITE" id="PS51272"/>
    </source>
</evidence>
<feature type="signal peptide" evidence="2">
    <location>
        <begin position="1"/>
        <end position="33"/>
    </location>
</feature>
<dbReference type="PANTHER" id="PTHR36453:SF1">
    <property type="entry name" value="RIGHT HANDED BETA HELIX DOMAIN-CONTAINING PROTEIN"/>
    <property type="match status" value="1"/>
</dbReference>
<dbReference type="Gene3D" id="2.60.40.1080">
    <property type="match status" value="1"/>
</dbReference>
<feature type="chain" id="PRO_5040748804" evidence="2">
    <location>
        <begin position="34"/>
        <end position="1371"/>
    </location>
</feature>
<evidence type="ECO:0000256" key="2">
    <source>
        <dbReference type="SAM" id="SignalP"/>
    </source>
</evidence>
<dbReference type="SMART" id="SM00710">
    <property type="entry name" value="PbH1"/>
    <property type="match status" value="6"/>
</dbReference>
<name>A0A9X4QTU5_9BACL</name>
<dbReference type="InterPro" id="IPR006626">
    <property type="entry name" value="PbH1"/>
</dbReference>
<feature type="domain" description="SLH" evidence="3">
    <location>
        <begin position="1178"/>
        <end position="1241"/>
    </location>
</feature>
<accession>A0A9X4QTU5</accession>
<dbReference type="Proteomes" id="UP001153404">
    <property type="component" value="Unassembled WGS sequence"/>
</dbReference>
<dbReference type="InterPro" id="IPR012334">
    <property type="entry name" value="Pectin_lyas_fold"/>
</dbReference>
<dbReference type="Gene3D" id="2.160.20.10">
    <property type="entry name" value="Single-stranded right-handed beta-helix, Pectin lyase-like"/>
    <property type="match status" value="2"/>
</dbReference>
<protein>
    <submittedName>
        <fullName evidence="4">S-layer homology domain-containing protein</fullName>
    </submittedName>
</protein>
<dbReference type="Pfam" id="PF13229">
    <property type="entry name" value="Beta_helix"/>
    <property type="match status" value="1"/>
</dbReference>
<dbReference type="Gene3D" id="2.60.120.260">
    <property type="entry name" value="Galactose-binding domain-like"/>
    <property type="match status" value="1"/>
</dbReference>
<sequence length="1371" mass="147177">MYKKQRSKLVSSMAALMIALLIFGLIPVTGAQAAEPGTIVPDAGNQSVASITYSVTGATYYVSTTGDDNAAGSEQAPFQTISQCAEVLQPGDLCLIGSGTYRETVKPAVSGTSDKPITYAAAPGATVVISGTEQIGGWTQDAGHIYVADLPAGMDSLGDQNQLFIRDGGDVTKLWEARWPNIDDYTFPELKQHVGIASGGSETTLSSDQLTQADDYWVGATMWMRGGDAYDPVSTKITGFDAATHTLSYPLIIQNFDYMWPELGSTFYLSGLRSELDAPHEWYVDSAARKVYLWAPDGGVPENVEIKQRMKTFDLSGRSYIHVEGLQTFAGSIPMDGGASYNVLDGITAEYLYFSTESHGTSVAHQLNGGINIGGSNNEIKNSEISYSTGTLVNIDGSNNRLVNNSIHDGSYFAAYDPVVKLTSGAQNLISHNDLYNSGRYLLYWNRGSAEIQYNDFHDGMWLSRDGALIYSWGADMGNSEIHHNLIHDSQGTDMSVGLYFDNYANNAVVHHNVIYNNNVGIQLNTPGNYRLIYNNTVANNDVSSIGYWGSAPYAQELYGSRVYNNIFTNKADLTPDTASGFNVVSASGVNFVDAAQGNFRLGAGSTAINTGAVIEGITDGYVGAAPDAGAYEYGGTDWTVGPDFDHPPTPTYTQINIPYMNLVKNSGFGTLDNWLSWDSTLAKNFLEQVPRATGTEVWKNRGYQTRLKLAKGGGEEQRINNLKPNTDYKLVAWVYNEPGEKVIVGVTKFGEPDRDVSTAEEKYTRLEVPFRTGATNTFAIIRVYKSGNVQTNGYSYADDFGVFETTPFESGVSDSLLKEVSINLSNTNLTVGGTGTIPLVGKQQNDQAADLSDADVTFTSSDSSVLRIDGATGGAASYTALAPGQVTIEAIAVKDGITKAATKVVTVFPDGQQSPIGDWSVRTYGTNSRGFATVANATYTLIGQGDNVWNVSDDFVYFSKPVHVNDTNAKVTLTATIDSLGAGDPASVGLMLRAEDTADSKHVHFRTDGTGKVLRYVFRNEESILDAQKPVAQQKYWGSQTGLLLDYQGKSIDAPFQMKLVKQGDAVEGFYFKENAWVSIGSTTVEFEDGDFLAGIGMFSGANKMPVKAVISKLEVTVEGDTPDPEPSTSPTPTPTTTPTPTPTPTSTPTPSPVSSPSPTPTPTASPTPAPAPTSGAAIFKDVDAKYGWADEAIGTLAAAGIIQGTNESTFDPAKPITRADFMTLLVRMLDIKADVDRAGNFMDVSENDYFYDTLAVVKKLGITNGVDGVNFNPRAEISRQDMMVLIARALELTGKLDLTGGPADLTTFKDGDDVSGYAREAVGAMVGAGIVQGERRTVEAGCLCDESRDRDDAVPHLQAAIIRFCDWNA</sequence>
<comment type="caution">
    <text evidence="4">The sequence shown here is derived from an EMBL/GenBank/DDBJ whole genome shotgun (WGS) entry which is preliminary data.</text>
</comment>
<dbReference type="PROSITE" id="PS51272">
    <property type="entry name" value="SLH"/>
    <property type="match status" value="2"/>
</dbReference>
<keyword evidence="5" id="KW-1185">Reference proteome</keyword>
<dbReference type="EMBL" id="JAPDIA010000003">
    <property type="protein sequence ID" value="MDG0810748.1"/>
    <property type="molecule type" value="Genomic_DNA"/>
</dbReference>
<organism evidence="4 5">
    <name type="scientific">Cohnella rhizosphaerae</name>
    <dbReference type="NCBI Taxonomy" id="1457232"/>
    <lineage>
        <taxon>Bacteria</taxon>
        <taxon>Bacillati</taxon>
        <taxon>Bacillota</taxon>
        <taxon>Bacilli</taxon>
        <taxon>Bacillales</taxon>
        <taxon>Paenibacillaceae</taxon>
        <taxon>Cohnella</taxon>
    </lineage>
</organism>
<dbReference type="InterPro" id="IPR001119">
    <property type="entry name" value="SLH_dom"/>
</dbReference>
<reference evidence="4" key="1">
    <citation type="submission" date="2022-10" db="EMBL/GenBank/DDBJ databases">
        <title>Comparative genomic analysis of Cohnella hashimotonis sp. nov., isolated from the International Space Station.</title>
        <authorList>
            <person name="Simpson A."/>
            <person name="Venkateswaran K."/>
        </authorList>
    </citation>
    <scope>NUCLEOTIDE SEQUENCE</scope>
    <source>
        <strain evidence="4">DSM 28161</strain>
    </source>
</reference>
<dbReference type="SUPFAM" id="SSF51126">
    <property type="entry name" value="Pectin lyase-like"/>
    <property type="match status" value="1"/>
</dbReference>
<evidence type="ECO:0000256" key="1">
    <source>
        <dbReference type="SAM" id="MobiDB-lite"/>
    </source>
</evidence>
<proteinExistence type="predicted"/>
<feature type="domain" description="SLH" evidence="3">
    <location>
        <begin position="1242"/>
        <end position="1302"/>
    </location>
</feature>
<dbReference type="RefSeq" id="WP_277532750.1">
    <property type="nucleotide sequence ID" value="NZ_JAPDIA010000003.1"/>
</dbReference>